<evidence type="ECO:0000313" key="1">
    <source>
        <dbReference type="EMBL" id="MFC4713304.1"/>
    </source>
</evidence>
<sequence length="64" mass="7265">MGYFVDHRTKQIHHSQFAGDRCGFLQTPVKEREFTDDSGYIEGLADQKEYNVCPHCQTAQSSVG</sequence>
<dbReference type="Proteomes" id="UP001595932">
    <property type="component" value="Unassembled WGS sequence"/>
</dbReference>
<gene>
    <name evidence="1" type="ORF">ACFO5U_10545</name>
</gene>
<dbReference type="EMBL" id="JBHSGL010000005">
    <property type="protein sequence ID" value="MFC4713304.1"/>
    <property type="molecule type" value="Genomic_DNA"/>
</dbReference>
<keyword evidence="2" id="KW-1185">Reference proteome</keyword>
<evidence type="ECO:0000313" key="2">
    <source>
        <dbReference type="Proteomes" id="UP001595932"/>
    </source>
</evidence>
<protein>
    <recommendedName>
        <fullName evidence="3">Transposase</fullName>
    </recommendedName>
</protein>
<reference evidence="2" key="1">
    <citation type="journal article" date="2019" name="Int. J. Syst. Evol. Microbiol.">
        <title>The Global Catalogue of Microorganisms (GCM) 10K type strain sequencing project: providing services to taxonomists for standard genome sequencing and annotation.</title>
        <authorList>
            <consortium name="The Broad Institute Genomics Platform"/>
            <consortium name="The Broad Institute Genome Sequencing Center for Infectious Disease"/>
            <person name="Wu L."/>
            <person name="Ma J."/>
        </authorList>
    </citation>
    <scope>NUCLEOTIDE SEQUENCE [LARGE SCALE GENOMIC DNA]</scope>
    <source>
        <strain evidence="2">CGMCC 1.12151</strain>
    </source>
</reference>
<accession>A0ABV9ME53</accession>
<evidence type="ECO:0008006" key="3">
    <source>
        <dbReference type="Google" id="ProtNLM"/>
    </source>
</evidence>
<comment type="caution">
    <text evidence="1">The sequence shown here is derived from an EMBL/GenBank/DDBJ whole genome shotgun (WGS) entry which is preliminary data.</text>
</comment>
<name>A0ABV9ME53_9BACL</name>
<dbReference type="RefSeq" id="WP_377279022.1">
    <property type="nucleotide sequence ID" value="NZ_JBHSGL010000005.1"/>
</dbReference>
<proteinExistence type="predicted"/>
<organism evidence="1 2">
    <name type="scientific">Planococcus dechangensis</name>
    <dbReference type="NCBI Taxonomy" id="1176255"/>
    <lineage>
        <taxon>Bacteria</taxon>
        <taxon>Bacillati</taxon>
        <taxon>Bacillota</taxon>
        <taxon>Bacilli</taxon>
        <taxon>Bacillales</taxon>
        <taxon>Caryophanaceae</taxon>
        <taxon>Planococcus</taxon>
    </lineage>
</organism>